<protein>
    <submittedName>
        <fullName evidence="3">SH3 domain-containing protein</fullName>
    </submittedName>
    <submittedName>
        <fullName evidence="2">Uncharacterized protein conserved in bacteria</fullName>
    </submittedName>
</protein>
<keyword evidence="5" id="KW-1185">Reference proteome</keyword>
<organism evidence="2 4">
    <name type="scientific">Iodobacter fluviatilis</name>
    <dbReference type="NCBI Taxonomy" id="537"/>
    <lineage>
        <taxon>Bacteria</taxon>
        <taxon>Pseudomonadati</taxon>
        <taxon>Pseudomonadota</taxon>
        <taxon>Betaproteobacteria</taxon>
        <taxon>Neisseriales</taxon>
        <taxon>Chitinibacteraceae</taxon>
        <taxon>Iodobacter</taxon>
    </lineage>
</organism>
<accession>A0A377Q4J0</accession>
<dbReference type="EMBL" id="SMBT01000001">
    <property type="protein sequence ID" value="TCU90650.1"/>
    <property type="molecule type" value="Genomic_DNA"/>
</dbReference>
<name>A0A377Q4J0_9NEIS</name>
<evidence type="ECO:0000313" key="2">
    <source>
        <dbReference type="EMBL" id="STQ89678.1"/>
    </source>
</evidence>
<evidence type="ECO:0000256" key="1">
    <source>
        <dbReference type="SAM" id="SignalP"/>
    </source>
</evidence>
<keyword evidence="1" id="KW-0732">Signal</keyword>
<evidence type="ECO:0000313" key="3">
    <source>
        <dbReference type="EMBL" id="TCU90650.1"/>
    </source>
</evidence>
<reference evidence="3 5" key="2">
    <citation type="submission" date="2019-03" db="EMBL/GenBank/DDBJ databases">
        <title>Genomic Encyclopedia of Type Strains, Phase IV (KMG-IV): sequencing the most valuable type-strain genomes for metagenomic binning, comparative biology and taxonomic classification.</title>
        <authorList>
            <person name="Goeker M."/>
        </authorList>
    </citation>
    <scope>NUCLEOTIDE SEQUENCE [LARGE SCALE GENOMIC DNA]</scope>
    <source>
        <strain evidence="3 5">DSM 3764</strain>
    </source>
</reference>
<dbReference type="InterPro" id="IPR010466">
    <property type="entry name" value="DUF1058"/>
</dbReference>
<evidence type="ECO:0000313" key="4">
    <source>
        <dbReference type="Proteomes" id="UP000255108"/>
    </source>
</evidence>
<sequence length="148" mass="16306">MHKPLIKLSVIAALVLSANAAFALEYRSVARHGAVLSEAPSDEAKKLFLASKGMPLELLAEQGDWARVRDRAGSLAWLKKKDLSTKHTVQVLKDATIYKAADAKSAIIYRAGKDLLLDLQENTRTGWLKVKHRDGASGFIRIEEVWGV</sequence>
<dbReference type="OrthoDB" id="5297720at2"/>
<reference evidence="2 4" key="1">
    <citation type="submission" date="2018-06" db="EMBL/GenBank/DDBJ databases">
        <authorList>
            <consortium name="Pathogen Informatics"/>
            <person name="Doyle S."/>
        </authorList>
    </citation>
    <scope>NUCLEOTIDE SEQUENCE [LARGE SCALE GENOMIC DNA]</scope>
    <source>
        <strain evidence="2 4">NCTC11159</strain>
    </source>
</reference>
<dbReference type="Gene3D" id="2.30.30.40">
    <property type="entry name" value="SH3 Domains"/>
    <property type="match status" value="1"/>
</dbReference>
<evidence type="ECO:0000313" key="5">
    <source>
        <dbReference type="Proteomes" id="UP000295794"/>
    </source>
</evidence>
<dbReference type="Pfam" id="PF06347">
    <property type="entry name" value="SH3_4"/>
    <property type="match status" value="2"/>
</dbReference>
<proteinExistence type="predicted"/>
<feature type="signal peptide" evidence="1">
    <location>
        <begin position="1"/>
        <end position="23"/>
    </location>
</feature>
<dbReference type="Proteomes" id="UP000255108">
    <property type="component" value="Unassembled WGS sequence"/>
</dbReference>
<feature type="chain" id="PRO_5016597741" evidence="1">
    <location>
        <begin position="24"/>
        <end position="148"/>
    </location>
</feature>
<dbReference type="RefSeq" id="WP_115226099.1">
    <property type="nucleotide sequence ID" value="NZ_CAWOLO010000001.1"/>
</dbReference>
<dbReference type="AlphaFoldDB" id="A0A377Q4J0"/>
<dbReference type="EMBL" id="UGHR01000001">
    <property type="protein sequence ID" value="STQ89678.1"/>
    <property type="molecule type" value="Genomic_DNA"/>
</dbReference>
<gene>
    <name evidence="3" type="ORF">EV682_101692</name>
    <name evidence="2" type="ORF">NCTC11159_00710</name>
</gene>
<dbReference type="Proteomes" id="UP000295794">
    <property type="component" value="Unassembled WGS sequence"/>
</dbReference>